<keyword evidence="2" id="KW-0472">Membrane</keyword>
<dbReference type="AlphaFoldDB" id="A0A6A5SUB2"/>
<accession>A0A6A5SUB2</accession>
<feature type="compositionally biased region" description="Basic and acidic residues" evidence="1">
    <location>
        <begin position="261"/>
        <end position="275"/>
    </location>
</feature>
<keyword evidence="4" id="KW-1185">Reference proteome</keyword>
<evidence type="ECO:0000313" key="4">
    <source>
        <dbReference type="Proteomes" id="UP000800038"/>
    </source>
</evidence>
<sequence length="275" mass="29675">MADTFANRNIRGVRADCYSRDVAKLVCLTRVFDRKVCAGKCGTNLLYSGLDQGRSLQYCAVRDWKGFSELSPETMSWRIALKDCGGNLVCYHLPLETCCIDVPLFYVNSLTGEVRDGNAKDSDATASPTWWSIDTAAILASSTAIDRSRSAALPTTTSLTSVEIKSSLSGATASSTPAATSTSIPSDAQRSSGGLYAGTGAGIGIGSAAAVTDIAMLAWLFFRGRKRRRALQAQVAPTYQPRNVWKAGARSHVQYQQAEPRLQELDPERSRQEMG</sequence>
<name>A0A6A5SUB2_9PLEO</name>
<reference evidence="3" key="1">
    <citation type="journal article" date="2020" name="Stud. Mycol.">
        <title>101 Dothideomycetes genomes: a test case for predicting lifestyles and emergence of pathogens.</title>
        <authorList>
            <person name="Haridas S."/>
            <person name="Albert R."/>
            <person name="Binder M."/>
            <person name="Bloem J."/>
            <person name="Labutti K."/>
            <person name="Salamov A."/>
            <person name="Andreopoulos B."/>
            <person name="Baker S."/>
            <person name="Barry K."/>
            <person name="Bills G."/>
            <person name="Bluhm B."/>
            <person name="Cannon C."/>
            <person name="Castanera R."/>
            <person name="Culley D."/>
            <person name="Daum C."/>
            <person name="Ezra D."/>
            <person name="Gonzalez J."/>
            <person name="Henrissat B."/>
            <person name="Kuo A."/>
            <person name="Liang C."/>
            <person name="Lipzen A."/>
            <person name="Lutzoni F."/>
            <person name="Magnuson J."/>
            <person name="Mondo S."/>
            <person name="Nolan M."/>
            <person name="Ohm R."/>
            <person name="Pangilinan J."/>
            <person name="Park H.-J."/>
            <person name="Ramirez L."/>
            <person name="Alfaro M."/>
            <person name="Sun H."/>
            <person name="Tritt A."/>
            <person name="Yoshinaga Y."/>
            <person name="Zwiers L.-H."/>
            <person name="Turgeon B."/>
            <person name="Goodwin S."/>
            <person name="Spatafora J."/>
            <person name="Crous P."/>
            <person name="Grigoriev I."/>
        </authorList>
    </citation>
    <scope>NUCLEOTIDE SEQUENCE</scope>
    <source>
        <strain evidence="3">CBS 161.51</strain>
    </source>
</reference>
<evidence type="ECO:0000256" key="2">
    <source>
        <dbReference type="SAM" id="Phobius"/>
    </source>
</evidence>
<feature type="region of interest" description="Disordered" evidence="1">
    <location>
        <begin position="255"/>
        <end position="275"/>
    </location>
</feature>
<evidence type="ECO:0000313" key="3">
    <source>
        <dbReference type="EMBL" id="KAF1944235.1"/>
    </source>
</evidence>
<organism evidence="3 4">
    <name type="scientific">Clathrospora elynae</name>
    <dbReference type="NCBI Taxonomy" id="706981"/>
    <lineage>
        <taxon>Eukaryota</taxon>
        <taxon>Fungi</taxon>
        <taxon>Dikarya</taxon>
        <taxon>Ascomycota</taxon>
        <taxon>Pezizomycotina</taxon>
        <taxon>Dothideomycetes</taxon>
        <taxon>Pleosporomycetidae</taxon>
        <taxon>Pleosporales</taxon>
        <taxon>Diademaceae</taxon>
        <taxon>Clathrospora</taxon>
    </lineage>
</organism>
<gene>
    <name evidence="3" type="ORF">EJ02DRAFT_510374</name>
</gene>
<feature type="transmembrane region" description="Helical" evidence="2">
    <location>
        <begin position="195"/>
        <end position="222"/>
    </location>
</feature>
<dbReference type="EMBL" id="ML976018">
    <property type="protein sequence ID" value="KAF1944235.1"/>
    <property type="molecule type" value="Genomic_DNA"/>
</dbReference>
<proteinExistence type="predicted"/>
<keyword evidence="2" id="KW-0812">Transmembrane</keyword>
<protein>
    <submittedName>
        <fullName evidence="3">Uncharacterized protein</fullName>
    </submittedName>
</protein>
<keyword evidence="2" id="KW-1133">Transmembrane helix</keyword>
<dbReference type="OrthoDB" id="3798874at2759"/>
<evidence type="ECO:0000256" key="1">
    <source>
        <dbReference type="SAM" id="MobiDB-lite"/>
    </source>
</evidence>
<dbReference type="Proteomes" id="UP000800038">
    <property type="component" value="Unassembled WGS sequence"/>
</dbReference>